<keyword evidence="11" id="KW-1185">Reference proteome</keyword>
<evidence type="ECO:0000256" key="8">
    <source>
        <dbReference type="SAM" id="Phobius"/>
    </source>
</evidence>
<dbReference type="GO" id="GO:0004721">
    <property type="term" value="F:phosphoprotein phosphatase activity"/>
    <property type="evidence" value="ECO:0007669"/>
    <property type="project" value="TreeGrafter"/>
</dbReference>
<dbReference type="GO" id="GO:0016036">
    <property type="term" value="P:cellular response to phosphate starvation"/>
    <property type="evidence" value="ECO:0007669"/>
    <property type="project" value="TreeGrafter"/>
</dbReference>
<dbReference type="STRING" id="1122930.SAMN02745168_2035"/>
<dbReference type="SMART" id="SM00388">
    <property type="entry name" value="HisKA"/>
    <property type="match status" value="1"/>
</dbReference>
<dbReference type="InterPro" id="IPR003661">
    <property type="entry name" value="HisK_dim/P_dom"/>
</dbReference>
<evidence type="ECO:0000256" key="7">
    <source>
        <dbReference type="ARBA" id="ARBA00023012"/>
    </source>
</evidence>
<dbReference type="AlphaFoldDB" id="A0A1W2AXW9"/>
<dbReference type="Gene3D" id="3.30.565.10">
    <property type="entry name" value="Histidine kinase-like ATPase, C-terminal domain"/>
    <property type="match status" value="1"/>
</dbReference>
<proteinExistence type="predicted"/>
<evidence type="ECO:0000313" key="11">
    <source>
        <dbReference type="Proteomes" id="UP000192790"/>
    </source>
</evidence>
<sequence>MERFQITDVGMQKQLLAVSLFLLAFLLAGQLSSAYMAQEYKTAMAAHDSALAGYLLQSGNAGGGSIAAVFTSEKTQAEQETGAALLSSYGYGADMQTSLLPEVMEFRLRSALIILAYSLIFSLGILFVLHRGCRRRDEELDFAAQTLRRFMDGDSGLRLPDCGEGSLSRLFAEINALATSLTAHIQRERESRRFLKETISDISHQLKTPLSALMMYNEILREEETERETAAAFTEKSRRELERMEHLIQSLLKLAKLDAGTIELNQEVHPLKSFLEGCLESFFQRAEHEGKHLLLSCGDCAKLAFDELWLGEAVGNLIKNALDHTDFGGRIELSCGETAAAVTITVRDDGAGIHPEDLHHIFKRFYRSRFSKDSSGVGIGLSLAKAIAEKHGGVLTVQSELGRGAEFAMLFPRL</sequence>
<organism evidence="10 11">
    <name type="scientific">Papillibacter cinnamivorans DSM 12816</name>
    <dbReference type="NCBI Taxonomy" id="1122930"/>
    <lineage>
        <taxon>Bacteria</taxon>
        <taxon>Bacillati</taxon>
        <taxon>Bacillota</taxon>
        <taxon>Clostridia</taxon>
        <taxon>Eubacteriales</taxon>
        <taxon>Oscillospiraceae</taxon>
        <taxon>Papillibacter</taxon>
    </lineage>
</organism>
<dbReference type="PRINTS" id="PR00344">
    <property type="entry name" value="BCTRLSENSOR"/>
</dbReference>
<keyword evidence="8" id="KW-0812">Transmembrane</keyword>
<dbReference type="RefSeq" id="WP_242942824.1">
    <property type="nucleotide sequence ID" value="NZ_FWXW01000004.1"/>
</dbReference>
<dbReference type="EMBL" id="FWXW01000004">
    <property type="protein sequence ID" value="SMC65546.1"/>
    <property type="molecule type" value="Genomic_DNA"/>
</dbReference>
<dbReference type="PANTHER" id="PTHR45453:SF1">
    <property type="entry name" value="PHOSPHATE REGULON SENSOR PROTEIN PHOR"/>
    <property type="match status" value="1"/>
</dbReference>
<evidence type="ECO:0000256" key="2">
    <source>
        <dbReference type="ARBA" id="ARBA00004370"/>
    </source>
</evidence>
<keyword evidence="8" id="KW-0472">Membrane</keyword>
<dbReference type="GO" id="GO:0005886">
    <property type="term" value="C:plasma membrane"/>
    <property type="evidence" value="ECO:0007669"/>
    <property type="project" value="TreeGrafter"/>
</dbReference>
<dbReference type="CDD" id="cd00075">
    <property type="entry name" value="HATPase"/>
    <property type="match status" value="1"/>
</dbReference>
<dbReference type="InterPro" id="IPR004358">
    <property type="entry name" value="Sig_transdc_His_kin-like_C"/>
</dbReference>
<keyword evidence="8" id="KW-1133">Transmembrane helix</keyword>
<reference evidence="10 11" key="1">
    <citation type="submission" date="2017-04" db="EMBL/GenBank/DDBJ databases">
        <authorList>
            <person name="Afonso C.L."/>
            <person name="Miller P.J."/>
            <person name="Scott M.A."/>
            <person name="Spackman E."/>
            <person name="Goraichik I."/>
            <person name="Dimitrov K.M."/>
            <person name="Suarez D.L."/>
            <person name="Swayne D.E."/>
        </authorList>
    </citation>
    <scope>NUCLEOTIDE SEQUENCE [LARGE SCALE GENOMIC DNA]</scope>
    <source>
        <strain evidence="10 11">DSM 12816</strain>
    </source>
</reference>
<keyword evidence="4" id="KW-0597">Phosphoprotein</keyword>
<dbReference type="SUPFAM" id="SSF47384">
    <property type="entry name" value="Homodimeric domain of signal transducing histidine kinase"/>
    <property type="match status" value="1"/>
</dbReference>
<dbReference type="Proteomes" id="UP000192790">
    <property type="component" value="Unassembled WGS sequence"/>
</dbReference>
<dbReference type="Pfam" id="PF02518">
    <property type="entry name" value="HATPase_c"/>
    <property type="match status" value="1"/>
</dbReference>
<dbReference type="InterPro" id="IPR005467">
    <property type="entry name" value="His_kinase_dom"/>
</dbReference>
<dbReference type="Gene3D" id="1.10.287.130">
    <property type="match status" value="1"/>
</dbReference>
<evidence type="ECO:0000256" key="4">
    <source>
        <dbReference type="ARBA" id="ARBA00022553"/>
    </source>
</evidence>
<dbReference type="PANTHER" id="PTHR45453">
    <property type="entry name" value="PHOSPHATE REGULON SENSOR PROTEIN PHOR"/>
    <property type="match status" value="1"/>
</dbReference>
<evidence type="ECO:0000256" key="6">
    <source>
        <dbReference type="ARBA" id="ARBA00022777"/>
    </source>
</evidence>
<dbReference type="SUPFAM" id="SSF55874">
    <property type="entry name" value="ATPase domain of HSP90 chaperone/DNA topoisomerase II/histidine kinase"/>
    <property type="match status" value="1"/>
</dbReference>
<dbReference type="InterPro" id="IPR036890">
    <property type="entry name" value="HATPase_C_sf"/>
</dbReference>
<feature type="domain" description="Histidine kinase" evidence="9">
    <location>
        <begin position="201"/>
        <end position="414"/>
    </location>
</feature>
<accession>A0A1W2AXW9</accession>
<evidence type="ECO:0000256" key="5">
    <source>
        <dbReference type="ARBA" id="ARBA00022679"/>
    </source>
</evidence>
<comment type="catalytic activity">
    <reaction evidence="1">
        <text>ATP + protein L-histidine = ADP + protein N-phospho-L-histidine.</text>
        <dbReference type="EC" id="2.7.13.3"/>
    </reaction>
</comment>
<dbReference type="SMART" id="SM00387">
    <property type="entry name" value="HATPase_c"/>
    <property type="match status" value="1"/>
</dbReference>
<dbReference type="GO" id="GO:0000155">
    <property type="term" value="F:phosphorelay sensor kinase activity"/>
    <property type="evidence" value="ECO:0007669"/>
    <property type="project" value="InterPro"/>
</dbReference>
<dbReference type="CDD" id="cd00082">
    <property type="entry name" value="HisKA"/>
    <property type="match status" value="1"/>
</dbReference>
<comment type="subcellular location">
    <subcellularLocation>
        <location evidence="2">Membrane</location>
    </subcellularLocation>
</comment>
<evidence type="ECO:0000259" key="9">
    <source>
        <dbReference type="PROSITE" id="PS50109"/>
    </source>
</evidence>
<dbReference type="InterPro" id="IPR036097">
    <property type="entry name" value="HisK_dim/P_sf"/>
</dbReference>
<dbReference type="InterPro" id="IPR050351">
    <property type="entry name" value="BphY/WalK/GraS-like"/>
</dbReference>
<name>A0A1W2AXW9_9FIRM</name>
<keyword evidence="7" id="KW-0902">Two-component regulatory system</keyword>
<protein>
    <recommendedName>
        <fullName evidence="3">histidine kinase</fullName>
        <ecNumber evidence="3">2.7.13.3</ecNumber>
    </recommendedName>
</protein>
<gene>
    <name evidence="10" type="ORF">SAMN02745168_2035</name>
</gene>
<keyword evidence="5" id="KW-0808">Transferase</keyword>
<feature type="transmembrane region" description="Helical" evidence="8">
    <location>
        <begin position="108"/>
        <end position="129"/>
    </location>
</feature>
<evidence type="ECO:0000256" key="3">
    <source>
        <dbReference type="ARBA" id="ARBA00012438"/>
    </source>
</evidence>
<dbReference type="Pfam" id="PF00512">
    <property type="entry name" value="HisKA"/>
    <property type="match status" value="1"/>
</dbReference>
<evidence type="ECO:0000256" key="1">
    <source>
        <dbReference type="ARBA" id="ARBA00000085"/>
    </source>
</evidence>
<dbReference type="EC" id="2.7.13.3" evidence="3"/>
<dbReference type="PROSITE" id="PS50109">
    <property type="entry name" value="HIS_KIN"/>
    <property type="match status" value="1"/>
</dbReference>
<keyword evidence="6 10" id="KW-0418">Kinase</keyword>
<dbReference type="InterPro" id="IPR003594">
    <property type="entry name" value="HATPase_dom"/>
</dbReference>
<evidence type="ECO:0000313" key="10">
    <source>
        <dbReference type="EMBL" id="SMC65546.1"/>
    </source>
</evidence>